<reference evidence="1" key="1">
    <citation type="journal article" date="2015" name="Nature">
        <title>Complex archaea that bridge the gap between prokaryotes and eukaryotes.</title>
        <authorList>
            <person name="Spang A."/>
            <person name="Saw J.H."/>
            <person name="Jorgensen S.L."/>
            <person name="Zaremba-Niedzwiedzka K."/>
            <person name="Martijn J."/>
            <person name="Lind A.E."/>
            <person name="van Eijk R."/>
            <person name="Schleper C."/>
            <person name="Guy L."/>
            <person name="Ettema T.J."/>
        </authorList>
    </citation>
    <scope>NUCLEOTIDE SEQUENCE</scope>
</reference>
<comment type="caution">
    <text evidence="1">The sequence shown here is derived from an EMBL/GenBank/DDBJ whole genome shotgun (WGS) entry which is preliminary data.</text>
</comment>
<dbReference type="AlphaFoldDB" id="A0A0F9R768"/>
<organism evidence="1">
    <name type="scientific">marine sediment metagenome</name>
    <dbReference type="NCBI Taxonomy" id="412755"/>
    <lineage>
        <taxon>unclassified sequences</taxon>
        <taxon>metagenomes</taxon>
        <taxon>ecological metagenomes</taxon>
    </lineage>
</organism>
<proteinExistence type="predicted"/>
<evidence type="ECO:0000313" key="1">
    <source>
        <dbReference type="EMBL" id="KKN45157.1"/>
    </source>
</evidence>
<accession>A0A0F9R768</accession>
<name>A0A0F9R768_9ZZZZ</name>
<sequence length="87" mass="9507">MKNEQFAEILGQSDFAYFLGQIVGNLAGKSDVVGDISEARYDLRSSHGLDEIVDVAAELAERCCRATTEYKNNENNSDKGLAHAQTP</sequence>
<dbReference type="EMBL" id="LAZR01001409">
    <property type="protein sequence ID" value="KKN45157.1"/>
    <property type="molecule type" value="Genomic_DNA"/>
</dbReference>
<gene>
    <name evidence="1" type="ORF">LCGC14_0686100</name>
</gene>
<protein>
    <submittedName>
        <fullName evidence="1">Uncharacterized protein</fullName>
    </submittedName>
</protein>